<accession>A0A0F5FLI7</accession>
<dbReference type="Proteomes" id="UP000033649">
    <property type="component" value="Unassembled WGS sequence"/>
</dbReference>
<organism evidence="2 3">
    <name type="scientific">Devosia chinhatensis</name>
    <dbReference type="NCBI Taxonomy" id="429727"/>
    <lineage>
        <taxon>Bacteria</taxon>
        <taxon>Pseudomonadati</taxon>
        <taxon>Pseudomonadota</taxon>
        <taxon>Alphaproteobacteria</taxon>
        <taxon>Hyphomicrobiales</taxon>
        <taxon>Devosiaceae</taxon>
        <taxon>Devosia</taxon>
    </lineage>
</organism>
<comment type="caution">
    <text evidence="2">The sequence shown here is derived from an EMBL/GenBank/DDBJ whole genome shotgun (WGS) entry which is preliminary data.</text>
</comment>
<dbReference type="OrthoDB" id="9814202at2"/>
<dbReference type="PROSITE" id="PS50883">
    <property type="entry name" value="EAL"/>
    <property type="match status" value="1"/>
</dbReference>
<dbReference type="EMBL" id="JZEY01000054">
    <property type="protein sequence ID" value="KKB09435.1"/>
    <property type="molecule type" value="Genomic_DNA"/>
</dbReference>
<dbReference type="Pfam" id="PF00563">
    <property type="entry name" value="EAL"/>
    <property type="match status" value="1"/>
</dbReference>
<dbReference type="InterPro" id="IPR050706">
    <property type="entry name" value="Cyclic-di-GMP_PDE-like"/>
</dbReference>
<dbReference type="PATRIC" id="fig|429727.3.peg.1192"/>
<gene>
    <name evidence="2" type="ORF">VE26_05755</name>
</gene>
<evidence type="ECO:0000313" key="3">
    <source>
        <dbReference type="Proteomes" id="UP000033649"/>
    </source>
</evidence>
<keyword evidence="3" id="KW-1185">Reference proteome</keyword>
<dbReference type="PANTHER" id="PTHR33121:SF70">
    <property type="entry name" value="SIGNALING PROTEIN YKOW"/>
    <property type="match status" value="1"/>
</dbReference>
<dbReference type="InterPro" id="IPR001633">
    <property type="entry name" value="EAL_dom"/>
</dbReference>
<dbReference type="AlphaFoldDB" id="A0A0F5FLI7"/>
<dbReference type="InterPro" id="IPR035919">
    <property type="entry name" value="EAL_sf"/>
</dbReference>
<dbReference type="RefSeq" id="WP_084620019.1">
    <property type="nucleotide sequence ID" value="NZ_JZEY01000054.1"/>
</dbReference>
<proteinExistence type="predicted"/>
<reference evidence="2 3" key="1">
    <citation type="submission" date="2015-03" db="EMBL/GenBank/DDBJ databases">
        <authorList>
            <person name="Hassan Y."/>
            <person name="Lepp D."/>
            <person name="Li X.-Z."/>
            <person name="Zhou T."/>
        </authorList>
    </citation>
    <scope>NUCLEOTIDE SEQUENCE [LARGE SCALE GENOMIC DNA]</scope>
    <source>
        <strain evidence="2 3">IPL18</strain>
    </source>
</reference>
<evidence type="ECO:0000313" key="2">
    <source>
        <dbReference type="EMBL" id="KKB09435.1"/>
    </source>
</evidence>
<sequence length="78" mass="8241">MKKPIMLAPADQALLAAIVSLATRMGKLTIAEGIEDEATALRLASLGCSFGQGYHFSRPISGADLVALMLPRERLKSG</sequence>
<feature type="domain" description="EAL" evidence="1">
    <location>
        <begin position="1"/>
        <end position="73"/>
    </location>
</feature>
<dbReference type="STRING" id="429727.VE26_05755"/>
<name>A0A0F5FLI7_9HYPH</name>
<dbReference type="GO" id="GO:0071111">
    <property type="term" value="F:cyclic-guanylate-specific phosphodiesterase activity"/>
    <property type="evidence" value="ECO:0007669"/>
    <property type="project" value="InterPro"/>
</dbReference>
<protein>
    <recommendedName>
        <fullName evidence="1">EAL domain-containing protein</fullName>
    </recommendedName>
</protein>
<dbReference type="Gene3D" id="3.20.20.450">
    <property type="entry name" value="EAL domain"/>
    <property type="match status" value="1"/>
</dbReference>
<dbReference type="SUPFAM" id="SSF141868">
    <property type="entry name" value="EAL domain-like"/>
    <property type="match status" value="1"/>
</dbReference>
<dbReference type="PANTHER" id="PTHR33121">
    <property type="entry name" value="CYCLIC DI-GMP PHOSPHODIESTERASE PDEF"/>
    <property type="match status" value="1"/>
</dbReference>
<evidence type="ECO:0000259" key="1">
    <source>
        <dbReference type="PROSITE" id="PS50883"/>
    </source>
</evidence>